<keyword evidence="2" id="KW-1185">Reference proteome</keyword>
<dbReference type="HOGENOM" id="CLU_2172081_0_0_1"/>
<protein>
    <submittedName>
        <fullName evidence="1">Uncharacterized protein</fullName>
    </submittedName>
</protein>
<dbReference type="Proteomes" id="UP000054217">
    <property type="component" value="Unassembled WGS sequence"/>
</dbReference>
<accession>A0A0C3K5W2</accession>
<reference evidence="1 2" key="1">
    <citation type="submission" date="2014-04" db="EMBL/GenBank/DDBJ databases">
        <authorList>
            <consortium name="DOE Joint Genome Institute"/>
            <person name="Kuo A."/>
            <person name="Kohler A."/>
            <person name="Costa M.D."/>
            <person name="Nagy L.G."/>
            <person name="Floudas D."/>
            <person name="Copeland A."/>
            <person name="Barry K.W."/>
            <person name="Cichocki N."/>
            <person name="Veneault-Fourrey C."/>
            <person name="LaButti K."/>
            <person name="Lindquist E.A."/>
            <person name="Lipzen A."/>
            <person name="Lundell T."/>
            <person name="Morin E."/>
            <person name="Murat C."/>
            <person name="Sun H."/>
            <person name="Tunlid A."/>
            <person name="Henrissat B."/>
            <person name="Grigoriev I.V."/>
            <person name="Hibbett D.S."/>
            <person name="Martin F."/>
            <person name="Nordberg H.P."/>
            <person name="Cantor M.N."/>
            <person name="Hua S.X."/>
        </authorList>
    </citation>
    <scope>NUCLEOTIDE SEQUENCE [LARGE SCALE GENOMIC DNA]</scope>
    <source>
        <strain evidence="1 2">Marx 270</strain>
    </source>
</reference>
<dbReference type="AlphaFoldDB" id="A0A0C3K5W2"/>
<sequence length="110" mass="12785">MVVTKLYQCMYVLCISKSFRWYFMIRRADAMNFVVDHMNIICRHMPIRNANLVPNRIGLETTRKRLLGIMKIQKIRDHVNMHRHCVPATPPLSTLRRGGCQGSISAACLR</sequence>
<evidence type="ECO:0000313" key="2">
    <source>
        <dbReference type="Proteomes" id="UP000054217"/>
    </source>
</evidence>
<organism evidence="1 2">
    <name type="scientific">Pisolithus tinctorius Marx 270</name>
    <dbReference type="NCBI Taxonomy" id="870435"/>
    <lineage>
        <taxon>Eukaryota</taxon>
        <taxon>Fungi</taxon>
        <taxon>Dikarya</taxon>
        <taxon>Basidiomycota</taxon>
        <taxon>Agaricomycotina</taxon>
        <taxon>Agaricomycetes</taxon>
        <taxon>Agaricomycetidae</taxon>
        <taxon>Boletales</taxon>
        <taxon>Sclerodermatineae</taxon>
        <taxon>Pisolithaceae</taxon>
        <taxon>Pisolithus</taxon>
    </lineage>
</organism>
<gene>
    <name evidence="1" type="ORF">M404DRAFT_530418</name>
</gene>
<dbReference type="InParanoid" id="A0A0C3K5W2"/>
<name>A0A0C3K5W2_PISTI</name>
<dbReference type="EMBL" id="KN831968">
    <property type="protein sequence ID" value="KIO04972.1"/>
    <property type="molecule type" value="Genomic_DNA"/>
</dbReference>
<reference evidence="2" key="2">
    <citation type="submission" date="2015-01" db="EMBL/GenBank/DDBJ databases">
        <title>Evolutionary Origins and Diversification of the Mycorrhizal Mutualists.</title>
        <authorList>
            <consortium name="DOE Joint Genome Institute"/>
            <consortium name="Mycorrhizal Genomics Consortium"/>
            <person name="Kohler A."/>
            <person name="Kuo A."/>
            <person name="Nagy L.G."/>
            <person name="Floudas D."/>
            <person name="Copeland A."/>
            <person name="Barry K.W."/>
            <person name="Cichocki N."/>
            <person name="Veneault-Fourrey C."/>
            <person name="LaButti K."/>
            <person name="Lindquist E.A."/>
            <person name="Lipzen A."/>
            <person name="Lundell T."/>
            <person name="Morin E."/>
            <person name="Murat C."/>
            <person name="Riley R."/>
            <person name="Ohm R."/>
            <person name="Sun H."/>
            <person name="Tunlid A."/>
            <person name="Henrissat B."/>
            <person name="Grigoriev I.V."/>
            <person name="Hibbett D.S."/>
            <person name="Martin F."/>
        </authorList>
    </citation>
    <scope>NUCLEOTIDE SEQUENCE [LARGE SCALE GENOMIC DNA]</scope>
    <source>
        <strain evidence="2">Marx 270</strain>
    </source>
</reference>
<evidence type="ECO:0000313" key="1">
    <source>
        <dbReference type="EMBL" id="KIO04972.1"/>
    </source>
</evidence>
<proteinExistence type="predicted"/>